<evidence type="ECO:0000313" key="2">
    <source>
        <dbReference type="EMBL" id="NEY73299.1"/>
    </source>
</evidence>
<dbReference type="EMBL" id="JAAIWM010000006">
    <property type="protein sequence ID" value="NEY73299.1"/>
    <property type="molecule type" value="Genomic_DNA"/>
</dbReference>
<organism evidence="2 3">
    <name type="scientific">Bacillus mesophilus</name>
    <dbReference type="NCBI Taxonomy" id="1808955"/>
    <lineage>
        <taxon>Bacteria</taxon>
        <taxon>Bacillati</taxon>
        <taxon>Bacillota</taxon>
        <taxon>Bacilli</taxon>
        <taxon>Bacillales</taxon>
        <taxon>Bacillaceae</taxon>
        <taxon>Bacillus</taxon>
    </lineage>
</organism>
<evidence type="ECO:0000256" key="1">
    <source>
        <dbReference type="SAM" id="Phobius"/>
    </source>
</evidence>
<proteinExistence type="predicted"/>
<evidence type="ECO:0000313" key="3">
    <source>
        <dbReference type="Proteomes" id="UP000481043"/>
    </source>
</evidence>
<dbReference type="Proteomes" id="UP000481043">
    <property type="component" value="Unassembled WGS sequence"/>
</dbReference>
<reference evidence="2 3" key="1">
    <citation type="submission" date="2020-02" db="EMBL/GenBank/DDBJ databases">
        <title>Bacillus aquiflavi sp. nov., isolated from yellow water of strong flavor Chinese baijiu in Yibin region of China.</title>
        <authorList>
            <person name="Xie J."/>
        </authorList>
    </citation>
    <scope>NUCLEOTIDE SEQUENCE [LARGE SCALE GENOMIC DNA]</scope>
    <source>
        <strain evidence="2 3">SA4</strain>
    </source>
</reference>
<comment type="caution">
    <text evidence="2">The sequence shown here is derived from an EMBL/GenBank/DDBJ whole genome shotgun (WGS) entry which is preliminary data.</text>
</comment>
<keyword evidence="1" id="KW-0812">Transmembrane</keyword>
<gene>
    <name evidence="2" type="ORF">G4D63_16315</name>
</gene>
<dbReference type="AlphaFoldDB" id="A0A6M0QC59"/>
<dbReference type="RefSeq" id="WP_163180772.1">
    <property type="nucleotide sequence ID" value="NZ_JAAIWM010000006.1"/>
</dbReference>
<protein>
    <submittedName>
        <fullName evidence="2">Uncharacterized protein</fullName>
    </submittedName>
</protein>
<feature type="transmembrane region" description="Helical" evidence="1">
    <location>
        <begin position="6"/>
        <end position="26"/>
    </location>
</feature>
<accession>A0A6M0QC59</accession>
<keyword evidence="1" id="KW-1133">Transmembrane helix</keyword>
<sequence>MVQLWLTLIGLFVMLLLGVGVFLYTVHIGINSDDAETIDPLPEDVDKK</sequence>
<keyword evidence="1" id="KW-0472">Membrane</keyword>
<name>A0A6M0QC59_9BACI</name>
<keyword evidence="3" id="KW-1185">Reference proteome</keyword>